<evidence type="ECO:0000256" key="3">
    <source>
        <dbReference type="ARBA" id="ARBA00022691"/>
    </source>
</evidence>
<keyword evidence="5" id="KW-1185">Reference proteome</keyword>
<organism evidence="4 5">
    <name type="scientific">Dongia mobilis</name>
    <dbReference type="NCBI Taxonomy" id="578943"/>
    <lineage>
        <taxon>Bacteria</taxon>
        <taxon>Pseudomonadati</taxon>
        <taxon>Pseudomonadota</taxon>
        <taxon>Alphaproteobacteria</taxon>
        <taxon>Rhodospirillales</taxon>
        <taxon>Dongiaceae</taxon>
        <taxon>Dongia</taxon>
    </lineage>
</organism>
<evidence type="ECO:0000256" key="1">
    <source>
        <dbReference type="ARBA" id="ARBA00022603"/>
    </source>
</evidence>
<accession>A0A4V3DDZ6</accession>
<keyword evidence="3" id="KW-0949">S-adenosyl-L-methionine</keyword>
<gene>
    <name evidence="4" type="ORF">A8950_3368</name>
</gene>
<dbReference type="EMBL" id="SNYW01000012">
    <property type="protein sequence ID" value="TDQ78905.1"/>
    <property type="molecule type" value="Genomic_DNA"/>
</dbReference>
<dbReference type="PANTHER" id="PTHR10509:SF14">
    <property type="entry name" value="CAFFEOYL-COA O-METHYLTRANSFERASE 3-RELATED"/>
    <property type="match status" value="1"/>
</dbReference>
<dbReference type="PROSITE" id="PS51682">
    <property type="entry name" value="SAM_OMT_I"/>
    <property type="match status" value="1"/>
</dbReference>
<dbReference type="AlphaFoldDB" id="A0A4V3DDZ6"/>
<dbReference type="GO" id="GO:0032259">
    <property type="term" value="P:methylation"/>
    <property type="evidence" value="ECO:0007669"/>
    <property type="project" value="UniProtKB-KW"/>
</dbReference>
<keyword evidence="1 4" id="KW-0489">Methyltransferase</keyword>
<keyword evidence="2 4" id="KW-0808">Transferase</keyword>
<sequence>MGKHLQLTDRLDRYLLDFAFRDDDLLRALRDETAMMPNAQMQIAPEQGQFMALLARIAGVRKALEIGTFTGYSSLSVARALPADGRLVCCDISKEFTDVARRYWDKAGVTAKIDLKLGSARETLAALEKTEAGSFDMAFIDADKLNYPHYYESALALLRPGGVLLIDNVLWGGDVADPAATDAETVTLRELNARVKADERVDFCLLPVADGLTLIRKR</sequence>
<dbReference type="Proteomes" id="UP000295783">
    <property type="component" value="Unassembled WGS sequence"/>
</dbReference>
<dbReference type="CDD" id="cd02440">
    <property type="entry name" value="AdoMet_MTases"/>
    <property type="match status" value="1"/>
</dbReference>
<comment type="caution">
    <text evidence="4">The sequence shown here is derived from an EMBL/GenBank/DDBJ whole genome shotgun (WGS) entry which is preliminary data.</text>
</comment>
<dbReference type="Pfam" id="PF01596">
    <property type="entry name" value="Methyltransf_3"/>
    <property type="match status" value="1"/>
</dbReference>
<evidence type="ECO:0000313" key="4">
    <source>
        <dbReference type="EMBL" id="TDQ78905.1"/>
    </source>
</evidence>
<dbReference type="GO" id="GO:0008757">
    <property type="term" value="F:S-adenosylmethionine-dependent methyltransferase activity"/>
    <property type="evidence" value="ECO:0007669"/>
    <property type="project" value="TreeGrafter"/>
</dbReference>
<name>A0A4V3DDZ6_9PROT</name>
<dbReference type="GO" id="GO:0008171">
    <property type="term" value="F:O-methyltransferase activity"/>
    <property type="evidence" value="ECO:0007669"/>
    <property type="project" value="InterPro"/>
</dbReference>
<reference evidence="4 5" key="1">
    <citation type="submission" date="2019-03" db="EMBL/GenBank/DDBJ databases">
        <title>Genomic Encyclopedia of Type Strains, Phase III (KMG-III): the genomes of soil and plant-associated and newly described type strains.</title>
        <authorList>
            <person name="Whitman W."/>
        </authorList>
    </citation>
    <scope>NUCLEOTIDE SEQUENCE [LARGE SCALE GENOMIC DNA]</scope>
    <source>
        <strain evidence="4 5">CGMCC 1.7660</strain>
    </source>
</reference>
<dbReference type="PANTHER" id="PTHR10509">
    <property type="entry name" value="O-METHYLTRANSFERASE-RELATED"/>
    <property type="match status" value="1"/>
</dbReference>
<dbReference type="OrthoDB" id="9799672at2"/>
<dbReference type="SUPFAM" id="SSF53335">
    <property type="entry name" value="S-adenosyl-L-methionine-dependent methyltransferases"/>
    <property type="match status" value="1"/>
</dbReference>
<dbReference type="InterPro" id="IPR050362">
    <property type="entry name" value="Cation-dep_OMT"/>
</dbReference>
<dbReference type="InterPro" id="IPR002935">
    <property type="entry name" value="SAM_O-MeTrfase"/>
</dbReference>
<dbReference type="InterPro" id="IPR029063">
    <property type="entry name" value="SAM-dependent_MTases_sf"/>
</dbReference>
<proteinExistence type="predicted"/>
<evidence type="ECO:0000313" key="5">
    <source>
        <dbReference type="Proteomes" id="UP000295783"/>
    </source>
</evidence>
<protein>
    <submittedName>
        <fullName evidence="4">Putative O-methyltransferase YrrM</fullName>
    </submittedName>
</protein>
<dbReference type="Gene3D" id="3.40.50.150">
    <property type="entry name" value="Vaccinia Virus protein VP39"/>
    <property type="match status" value="1"/>
</dbReference>
<dbReference type="RefSeq" id="WP_133614808.1">
    <property type="nucleotide sequence ID" value="NZ_SNYW01000012.1"/>
</dbReference>
<evidence type="ECO:0000256" key="2">
    <source>
        <dbReference type="ARBA" id="ARBA00022679"/>
    </source>
</evidence>